<dbReference type="SUPFAM" id="SSF47616">
    <property type="entry name" value="GST C-terminal domain-like"/>
    <property type="match status" value="1"/>
</dbReference>
<dbReference type="SFLD" id="SFLDG00358">
    <property type="entry name" value="Main_(cytGST)"/>
    <property type="match status" value="1"/>
</dbReference>
<organism evidence="5 6">
    <name type="scientific">Sinanodonta woodiana</name>
    <name type="common">Chinese pond mussel</name>
    <name type="synonym">Anodonta woodiana</name>
    <dbReference type="NCBI Taxonomy" id="1069815"/>
    <lineage>
        <taxon>Eukaryota</taxon>
        <taxon>Metazoa</taxon>
        <taxon>Spiralia</taxon>
        <taxon>Lophotrochozoa</taxon>
        <taxon>Mollusca</taxon>
        <taxon>Bivalvia</taxon>
        <taxon>Autobranchia</taxon>
        <taxon>Heteroconchia</taxon>
        <taxon>Palaeoheterodonta</taxon>
        <taxon>Unionida</taxon>
        <taxon>Unionoidea</taxon>
        <taxon>Unionidae</taxon>
        <taxon>Unioninae</taxon>
        <taxon>Sinanodonta</taxon>
    </lineage>
</organism>
<dbReference type="InterPro" id="IPR040079">
    <property type="entry name" value="Glutathione_S-Trfase"/>
</dbReference>
<dbReference type="GO" id="GO:0005737">
    <property type="term" value="C:cytoplasm"/>
    <property type="evidence" value="ECO:0007669"/>
    <property type="project" value="UniProtKB-SubCell"/>
</dbReference>
<dbReference type="Pfam" id="PF13417">
    <property type="entry name" value="GST_N_3"/>
    <property type="match status" value="1"/>
</dbReference>
<dbReference type="SUPFAM" id="SSF52833">
    <property type="entry name" value="Thioredoxin-like"/>
    <property type="match status" value="1"/>
</dbReference>
<dbReference type="PROSITE" id="PS50404">
    <property type="entry name" value="GST_NTER"/>
    <property type="match status" value="1"/>
</dbReference>
<dbReference type="InterPro" id="IPR036282">
    <property type="entry name" value="Glutathione-S-Trfase_C_sf"/>
</dbReference>
<comment type="subcellular location">
    <subcellularLocation>
        <location evidence="1">Cytoplasm</location>
    </subcellularLocation>
</comment>
<evidence type="ECO:0008006" key="7">
    <source>
        <dbReference type="Google" id="ProtNLM"/>
    </source>
</evidence>
<protein>
    <recommendedName>
        <fullName evidence="7">Glutathione S-transferase</fullName>
    </recommendedName>
</protein>
<feature type="domain" description="GST N-terminal" evidence="3">
    <location>
        <begin position="54"/>
        <end position="135"/>
    </location>
</feature>
<dbReference type="InterPro" id="IPR051369">
    <property type="entry name" value="GST_Theta"/>
</dbReference>
<dbReference type="InterPro" id="IPR010987">
    <property type="entry name" value="Glutathione-S-Trfase_C-like"/>
</dbReference>
<keyword evidence="6" id="KW-1185">Reference proteome</keyword>
<dbReference type="EMBL" id="JBJQND010000012">
    <property type="protein sequence ID" value="KAL3859139.1"/>
    <property type="molecule type" value="Genomic_DNA"/>
</dbReference>
<evidence type="ECO:0000256" key="1">
    <source>
        <dbReference type="ARBA" id="ARBA00004496"/>
    </source>
</evidence>
<dbReference type="PROSITE" id="PS50405">
    <property type="entry name" value="GST_CTER"/>
    <property type="match status" value="1"/>
</dbReference>
<accession>A0ABD3VC16</accession>
<proteinExistence type="predicted"/>
<dbReference type="InterPro" id="IPR004046">
    <property type="entry name" value="GST_C"/>
</dbReference>
<comment type="caution">
    <text evidence="5">The sequence shown here is derived from an EMBL/GenBank/DDBJ whole genome shotgun (WGS) entry which is preliminary data.</text>
</comment>
<sequence>MIIHVRGTTILVKLRYHHNNRNNSTMTDSEREESSELHMAGSSIRSGINGFHRHPIELYLIRISPPCRAVWYYMIQHRIPHILIDVDFGKGGEHLPAAFKRQPHQEVPLIIDNDITVFECPAILRYLATIYTDFAGFGISFESRFLCESIISWTNGELHRAVGFNYVYPQFLDKYALPTADGNEALVEFGLKQLSRHLEILERRYLDKNRFLTGNYVTVADIFVATMLLQLEWTGTSLKLWPKVQKWMERVKSTEHWNTVHVSHDAYVKELERWNLMH</sequence>
<dbReference type="InterPro" id="IPR036249">
    <property type="entry name" value="Thioredoxin-like_sf"/>
</dbReference>
<dbReference type="InterPro" id="IPR004045">
    <property type="entry name" value="Glutathione_S-Trfase_N"/>
</dbReference>
<evidence type="ECO:0000256" key="2">
    <source>
        <dbReference type="ARBA" id="ARBA00022490"/>
    </source>
</evidence>
<feature type="domain" description="GST C-terminal" evidence="4">
    <location>
        <begin position="140"/>
        <end position="271"/>
    </location>
</feature>
<reference evidence="5 6" key="1">
    <citation type="submission" date="2024-11" db="EMBL/GenBank/DDBJ databases">
        <title>Chromosome-level genome assembly of the freshwater bivalve Anodonta woodiana.</title>
        <authorList>
            <person name="Chen X."/>
        </authorList>
    </citation>
    <scope>NUCLEOTIDE SEQUENCE [LARGE SCALE GENOMIC DNA]</scope>
    <source>
        <strain evidence="5">MN2024</strain>
        <tissue evidence="5">Gills</tissue>
    </source>
</reference>
<dbReference type="PANTHER" id="PTHR43917">
    <property type="match status" value="1"/>
</dbReference>
<dbReference type="Proteomes" id="UP001634394">
    <property type="component" value="Unassembled WGS sequence"/>
</dbReference>
<evidence type="ECO:0000313" key="5">
    <source>
        <dbReference type="EMBL" id="KAL3859139.1"/>
    </source>
</evidence>
<evidence type="ECO:0000313" key="6">
    <source>
        <dbReference type="Proteomes" id="UP001634394"/>
    </source>
</evidence>
<dbReference type="AlphaFoldDB" id="A0ABD3VC16"/>
<dbReference type="Gene3D" id="1.20.1050.10">
    <property type="match status" value="1"/>
</dbReference>
<evidence type="ECO:0000259" key="3">
    <source>
        <dbReference type="PROSITE" id="PS50404"/>
    </source>
</evidence>
<name>A0ABD3VC16_SINWO</name>
<dbReference type="Gene3D" id="3.40.30.10">
    <property type="entry name" value="Glutaredoxin"/>
    <property type="match status" value="1"/>
</dbReference>
<dbReference type="PANTHER" id="PTHR43917:SF8">
    <property type="entry name" value="GH16740P-RELATED"/>
    <property type="match status" value="1"/>
</dbReference>
<keyword evidence="2" id="KW-0963">Cytoplasm</keyword>
<dbReference type="Pfam" id="PF00043">
    <property type="entry name" value="GST_C"/>
    <property type="match status" value="1"/>
</dbReference>
<evidence type="ECO:0000259" key="4">
    <source>
        <dbReference type="PROSITE" id="PS50405"/>
    </source>
</evidence>
<gene>
    <name evidence="5" type="ORF">ACJMK2_009371</name>
</gene>
<dbReference type="SFLD" id="SFLDS00019">
    <property type="entry name" value="Glutathione_Transferase_(cytos"/>
    <property type="match status" value="1"/>
</dbReference>